<proteinExistence type="predicted"/>
<dbReference type="Proteomes" id="UP000036681">
    <property type="component" value="Unplaced"/>
</dbReference>
<dbReference type="AlphaFoldDB" id="A0A0M3HT56"/>
<keyword evidence="2" id="KW-1185">Reference proteome</keyword>
<evidence type="ECO:0000313" key="3">
    <source>
        <dbReference type="WBParaSite" id="ALUE_0000578101-mRNA-1"/>
    </source>
</evidence>
<reference evidence="3" key="1">
    <citation type="submission" date="2017-02" db="UniProtKB">
        <authorList>
            <consortium name="WormBaseParasite"/>
        </authorList>
    </citation>
    <scope>IDENTIFICATION</scope>
</reference>
<name>A0A0M3HT56_ASCLU</name>
<protein>
    <submittedName>
        <fullName evidence="3">Uncharacterized protein</fullName>
    </submittedName>
</protein>
<dbReference type="WBParaSite" id="ALUE_0000578101-mRNA-1">
    <property type="protein sequence ID" value="ALUE_0000578101-mRNA-1"/>
    <property type="gene ID" value="ALUE_0000578101"/>
</dbReference>
<sequence>MSASTCECPRRQHLVSFYAVEGGNRARALPLLADDGSTVATGVGEKALSRGSLDERSLLLGSKPNSPLATPQFGELGTPFVPLDDPANALSNDITCHFLLFECIRDIISTFFEAVENWQKARHPLLASTDALLKIGSTERRVKGMSEQRGEGAKKRSVGILYLMVKCVPSIQIRFQHSTRVAVLRAQNGSNGKKRCRSEASEPEIDTPHPLQSLEPDSHSLCST</sequence>
<feature type="region of interest" description="Disordered" evidence="1">
    <location>
        <begin position="191"/>
        <end position="224"/>
    </location>
</feature>
<evidence type="ECO:0000313" key="2">
    <source>
        <dbReference type="Proteomes" id="UP000036681"/>
    </source>
</evidence>
<accession>A0A0M3HT56</accession>
<evidence type="ECO:0000256" key="1">
    <source>
        <dbReference type="SAM" id="MobiDB-lite"/>
    </source>
</evidence>
<organism evidence="2 3">
    <name type="scientific">Ascaris lumbricoides</name>
    <name type="common">Giant roundworm</name>
    <dbReference type="NCBI Taxonomy" id="6252"/>
    <lineage>
        <taxon>Eukaryota</taxon>
        <taxon>Metazoa</taxon>
        <taxon>Ecdysozoa</taxon>
        <taxon>Nematoda</taxon>
        <taxon>Chromadorea</taxon>
        <taxon>Rhabditida</taxon>
        <taxon>Spirurina</taxon>
        <taxon>Ascaridomorpha</taxon>
        <taxon>Ascaridoidea</taxon>
        <taxon>Ascarididae</taxon>
        <taxon>Ascaris</taxon>
    </lineage>
</organism>